<evidence type="ECO:0000256" key="5">
    <source>
        <dbReference type="ARBA" id="ARBA00023136"/>
    </source>
</evidence>
<dbReference type="PANTHER" id="PTHR43723:SF1">
    <property type="entry name" value="COBALT TRANSPORT PROTEIN CBIQ"/>
    <property type="match status" value="1"/>
</dbReference>
<dbReference type="InterPro" id="IPR052770">
    <property type="entry name" value="Cobalt_transport_CbiQ"/>
</dbReference>
<evidence type="ECO:0000256" key="4">
    <source>
        <dbReference type="ARBA" id="ARBA00022989"/>
    </source>
</evidence>
<dbReference type="GO" id="GO:0043190">
    <property type="term" value="C:ATP-binding cassette (ABC) transporter complex"/>
    <property type="evidence" value="ECO:0007669"/>
    <property type="project" value="InterPro"/>
</dbReference>
<dbReference type="NCBIfam" id="TIGR02454">
    <property type="entry name" value="ECF_T_CbiQ"/>
    <property type="match status" value="1"/>
</dbReference>
<dbReference type="PANTHER" id="PTHR43723">
    <property type="entry name" value="COBALT TRANSPORT PROTEIN CBIQ"/>
    <property type="match status" value="1"/>
</dbReference>
<dbReference type="RefSeq" id="WP_136355650.1">
    <property type="nucleotide sequence ID" value="NZ_CP046266.1"/>
</dbReference>
<evidence type="ECO:0000313" key="6">
    <source>
        <dbReference type="EMBL" id="THF78686.1"/>
    </source>
</evidence>
<dbReference type="CDD" id="cd16914">
    <property type="entry name" value="EcfT"/>
    <property type="match status" value="1"/>
</dbReference>
<organism evidence="6 7">
    <name type="scientific">Metabacillus sediminilitoris</name>
    <dbReference type="NCBI Taxonomy" id="2567941"/>
    <lineage>
        <taxon>Bacteria</taxon>
        <taxon>Bacillati</taxon>
        <taxon>Bacillota</taxon>
        <taxon>Bacilli</taxon>
        <taxon>Bacillales</taxon>
        <taxon>Bacillaceae</taxon>
        <taxon>Metabacillus</taxon>
    </lineage>
</organism>
<keyword evidence="2" id="KW-1003">Cell membrane</keyword>
<dbReference type="OrthoDB" id="9815246at2"/>
<keyword evidence="7" id="KW-1185">Reference proteome</keyword>
<name>A0A4S4BVN6_9BACI</name>
<gene>
    <name evidence="6" type="primary">cbiQ</name>
    <name evidence="6" type="ORF">E6W99_16130</name>
</gene>
<evidence type="ECO:0000256" key="3">
    <source>
        <dbReference type="ARBA" id="ARBA00022692"/>
    </source>
</evidence>
<dbReference type="AlphaFoldDB" id="A0A4S4BVN6"/>
<dbReference type="GO" id="GO:0006824">
    <property type="term" value="P:cobalt ion transport"/>
    <property type="evidence" value="ECO:0007669"/>
    <property type="project" value="InterPro"/>
</dbReference>
<keyword evidence="4" id="KW-1133">Transmembrane helix</keyword>
<dbReference type="Pfam" id="PF02361">
    <property type="entry name" value="CbiQ"/>
    <property type="match status" value="1"/>
</dbReference>
<evidence type="ECO:0000256" key="2">
    <source>
        <dbReference type="ARBA" id="ARBA00022475"/>
    </source>
</evidence>
<dbReference type="Proteomes" id="UP000310334">
    <property type="component" value="Unassembled WGS sequence"/>
</dbReference>
<protein>
    <submittedName>
        <fullName evidence="6">Cobalt ECF transporter T component CbiQ</fullName>
    </submittedName>
</protein>
<dbReference type="EMBL" id="SSNT01000011">
    <property type="protein sequence ID" value="THF78686.1"/>
    <property type="molecule type" value="Genomic_DNA"/>
</dbReference>
<comment type="caution">
    <text evidence="6">The sequence shown here is derived from an EMBL/GenBank/DDBJ whole genome shotgun (WGS) entry which is preliminary data.</text>
</comment>
<comment type="subcellular location">
    <subcellularLocation>
        <location evidence="1">Cell membrane</location>
        <topology evidence="1">Multi-pass membrane protein</topology>
    </subcellularLocation>
</comment>
<evidence type="ECO:0000256" key="1">
    <source>
        <dbReference type="ARBA" id="ARBA00004651"/>
    </source>
</evidence>
<keyword evidence="3" id="KW-0812">Transmembrane</keyword>
<dbReference type="InterPro" id="IPR003339">
    <property type="entry name" value="ABC/ECF_trnsptr_transmembrane"/>
</dbReference>
<sequence>MIRIDDYAYTNALKHIHPAEKVAFALSFLLFTIITKNLMIAALTFVVMSFTIVIAAKIPVSHYIKLLLLPAIFLFTSIIAIIVTITPLNEVHVEPLWSTNILSWQLYISLASVKKVSHLGATVLASVSCLYFLILTTSLNQLMWVLQKIKLPVLFIELVGLTYRFIFVLINKMQEIYLAQSNRLGYQNFQICMTSCAQLIVSLFIKSIQSARELQIAMESRGGDEGLYDIEITISYNRYRCTGILFSLAVLFTITLLT</sequence>
<accession>A0A4S4BVN6</accession>
<keyword evidence="5" id="KW-0472">Membrane</keyword>
<dbReference type="InterPro" id="IPR012809">
    <property type="entry name" value="ECF_CbiQ"/>
</dbReference>
<reference evidence="6 7" key="1">
    <citation type="submission" date="2019-04" db="EMBL/GenBank/DDBJ databases">
        <title>Bacillus sediminilitoris sp. nov., isolated from a tidal flat sediment on the East China Sea.</title>
        <authorList>
            <person name="Wei Y."/>
            <person name="Mao H."/>
            <person name="Fang J."/>
        </authorList>
    </citation>
    <scope>NUCLEOTIDE SEQUENCE [LARGE SCALE GENOMIC DNA]</scope>
    <source>
        <strain evidence="6 7">DSL-17</strain>
    </source>
</reference>
<proteinExistence type="predicted"/>
<evidence type="ECO:0000313" key="7">
    <source>
        <dbReference type="Proteomes" id="UP000310334"/>
    </source>
</evidence>